<dbReference type="RefSeq" id="XP_030045021.1">
    <property type="nucleotide sequence ID" value="XM_030189161.1"/>
</dbReference>
<dbReference type="GeneID" id="115459318"/>
<dbReference type="OrthoDB" id="10264062at2759"/>
<name>A0A6P7WV30_9AMPH</name>
<dbReference type="InParanoid" id="A0A6P7WV30"/>
<reference evidence="2" key="1">
    <citation type="submission" date="2025-08" db="UniProtKB">
        <authorList>
            <consortium name="RefSeq"/>
        </authorList>
    </citation>
    <scope>IDENTIFICATION</scope>
</reference>
<dbReference type="KEGG" id="muo:115459318"/>
<dbReference type="AlphaFoldDB" id="A0A6P7WV30"/>
<evidence type="ECO:0000313" key="1">
    <source>
        <dbReference type="Proteomes" id="UP000515156"/>
    </source>
</evidence>
<evidence type="ECO:0000313" key="2">
    <source>
        <dbReference type="RefSeq" id="XP_030045021.1"/>
    </source>
</evidence>
<keyword evidence="1" id="KW-1185">Reference proteome</keyword>
<sequence length="141" mass="15710">GKVFPRLRKRNSTNKSVDLEENFDDEMAADYVFRIICAGHRHGNITINYHHLAASRSISVDDDEEEEDRLHAMLSMICSRNLTAPNPMKGTGDRIDTHGLSTSLLPWQLTEYCSQGSSCLSCSSGSSPYDIPSCCSCIHDR</sequence>
<accession>A0A6P7WV30</accession>
<protein>
    <submittedName>
        <fullName evidence="2">Small G protein signaling modulator 2-like</fullName>
    </submittedName>
</protein>
<feature type="non-terminal residue" evidence="2">
    <location>
        <position position="1"/>
    </location>
</feature>
<proteinExistence type="predicted"/>
<organism evidence="1 2">
    <name type="scientific">Microcaecilia unicolor</name>
    <dbReference type="NCBI Taxonomy" id="1415580"/>
    <lineage>
        <taxon>Eukaryota</taxon>
        <taxon>Metazoa</taxon>
        <taxon>Chordata</taxon>
        <taxon>Craniata</taxon>
        <taxon>Vertebrata</taxon>
        <taxon>Euteleostomi</taxon>
        <taxon>Amphibia</taxon>
        <taxon>Gymnophiona</taxon>
        <taxon>Siphonopidae</taxon>
        <taxon>Microcaecilia</taxon>
    </lineage>
</organism>
<dbReference type="Proteomes" id="UP000515156">
    <property type="component" value="Unplaced"/>
</dbReference>
<gene>
    <name evidence="2" type="primary">LOC115459318</name>
</gene>